<proteinExistence type="inferred from homology"/>
<evidence type="ECO:0000313" key="8">
    <source>
        <dbReference type="EMBL" id="SMC94005.1"/>
    </source>
</evidence>
<dbReference type="InterPro" id="IPR029058">
    <property type="entry name" value="AB_hydrolase_fold"/>
</dbReference>
<evidence type="ECO:0000256" key="4">
    <source>
        <dbReference type="SAM" id="MobiDB-lite"/>
    </source>
</evidence>
<dbReference type="GO" id="GO:0016787">
    <property type="term" value="F:hydrolase activity"/>
    <property type="evidence" value="ECO:0007669"/>
    <property type="project" value="UniProtKB-KW"/>
</dbReference>
<dbReference type="Proteomes" id="UP000192674">
    <property type="component" value="Unassembled WGS sequence"/>
</dbReference>
<evidence type="ECO:0000256" key="2">
    <source>
        <dbReference type="ARBA" id="ARBA00022729"/>
    </source>
</evidence>
<dbReference type="RefSeq" id="WP_235038613.1">
    <property type="nucleotide sequence ID" value="NZ_FWXV01000002.1"/>
</dbReference>
<accession>A0A1W2D9A3</accession>
<feature type="domain" description="Peptidase S33 tripeptidyl aminopeptidase-like C-terminal" evidence="7">
    <location>
        <begin position="416"/>
        <end position="507"/>
    </location>
</feature>
<comment type="similarity">
    <text evidence="1">Belongs to the peptidase S33 family.</text>
</comment>
<feature type="domain" description="AB hydrolase-1" evidence="6">
    <location>
        <begin position="101"/>
        <end position="318"/>
    </location>
</feature>
<dbReference type="EMBL" id="FWXV01000002">
    <property type="protein sequence ID" value="SMC94005.1"/>
    <property type="molecule type" value="Genomic_DNA"/>
</dbReference>
<sequence>MTVRTRKRLARTGMTVIAIAAALAGMTPAATAAQPGGVPAGLEEFYSQKPQWAPCADEGQLAALQCATLVVPLNYRQPGGERISVTISKMPAKDPAKRQGVLLVNPGGPGASGLGLPLAFPDRPIAQVYDLIGFDPRGVGRSTPLRCEVSPEVLNMSTRPTDGELAQWTAQARSDEADCERAAGGLRPYVNTPNTARDMDVIRGVLDEKKINYLGYSYGTYLGAVFGSLFPASLNRNVLDSSVHPEWLWREQFRQQSMAIRANVDEFYKWLGERDSVYGLGKSQAEVFATTEALAAKLATKPVTHPQVEGEVDRNAYDIIVGNYARWRAIWADLGQVIKEIKATSDGTLAAGSAKVADTVKAAMLLREFAIAQTRSGVFDTVTCEADWPRDLSLYYNDMKVFRDKYPFGLGVLRAAPTTCTFRSFTPTDQITDLKRAGYQTGLVIQADSDPQTQYDGGPAMAAKLNDQLISVVDEGSHGLYGANDCVSQIVDQYLVGGVLPGTRTTCPGEPRPDVPADNAGTDAQRPAASTNLTATVERFIAEKKRTNHII</sequence>
<organism evidence="8 9">
    <name type="scientific">Kibdelosporangium aridum</name>
    <dbReference type="NCBI Taxonomy" id="2030"/>
    <lineage>
        <taxon>Bacteria</taxon>
        <taxon>Bacillati</taxon>
        <taxon>Actinomycetota</taxon>
        <taxon>Actinomycetes</taxon>
        <taxon>Pseudonocardiales</taxon>
        <taxon>Pseudonocardiaceae</taxon>
        <taxon>Kibdelosporangium</taxon>
    </lineage>
</organism>
<keyword evidence="3 8" id="KW-0378">Hydrolase</keyword>
<dbReference type="Pfam" id="PF08386">
    <property type="entry name" value="Abhydrolase_4"/>
    <property type="match status" value="1"/>
</dbReference>
<evidence type="ECO:0000256" key="3">
    <source>
        <dbReference type="ARBA" id="ARBA00022801"/>
    </source>
</evidence>
<evidence type="ECO:0000259" key="7">
    <source>
        <dbReference type="Pfam" id="PF08386"/>
    </source>
</evidence>
<name>A0A1W2D9A3_KIBAR</name>
<feature type="signal peptide" evidence="5">
    <location>
        <begin position="1"/>
        <end position="32"/>
    </location>
</feature>
<dbReference type="Pfam" id="PF00561">
    <property type="entry name" value="Abhydrolase_1"/>
    <property type="match status" value="1"/>
</dbReference>
<gene>
    <name evidence="8" type="ORF">SAMN05661093_03033</name>
</gene>
<dbReference type="Gene3D" id="3.40.50.1820">
    <property type="entry name" value="alpha/beta hydrolase"/>
    <property type="match status" value="1"/>
</dbReference>
<evidence type="ECO:0000256" key="1">
    <source>
        <dbReference type="ARBA" id="ARBA00010088"/>
    </source>
</evidence>
<feature type="region of interest" description="Disordered" evidence="4">
    <location>
        <begin position="505"/>
        <end position="533"/>
    </location>
</feature>
<dbReference type="InterPro" id="IPR000073">
    <property type="entry name" value="AB_hydrolase_1"/>
</dbReference>
<dbReference type="SUPFAM" id="SSF53474">
    <property type="entry name" value="alpha/beta-Hydrolases"/>
    <property type="match status" value="1"/>
</dbReference>
<protein>
    <submittedName>
        <fullName evidence="8">Alpha/beta hydrolase fold</fullName>
    </submittedName>
</protein>
<reference evidence="8 9" key="1">
    <citation type="submission" date="2017-04" db="EMBL/GenBank/DDBJ databases">
        <authorList>
            <person name="Afonso C.L."/>
            <person name="Miller P.J."/>
            <person name="Scott M.A."/>
            <person name="Spackman E."/>
            <person name="Goraichik I."/>
            <person name="Dimitrov K.M."/>
            <person name="Suarez D.L."/>
            <person name="Swayne D.E."/>
        </authorList>
    </citation>
    <scope>NUCLEOTIDE SEQUENCE [LARGE SCALE GENOMIC DNA]</scope>
    <source>
        <strain evidence="8 9">DSM 43828</strain>
    </source>
</reference>
<dbReference type="AlphaFoldDB" id="A0A1W2D9A3"/>
<evidence type="ECO:0000313" key="9">
    <source>
        <dbReference type="Proteomes" id="UP000192674"/>
    </source>
</evidence>
<keyword evidence="9" id="KW-1185">Reference proteome</keyword>
<evidence type="ECO:0000256" key="5">
    <source>
        <dbReference type="SAM" id="SignalP"/>
    </source>
</evidence>
<dbReference type="PANTHER" id="PTHR43248">
    <property type="entry name" value="2-SUCCINYL-6-HYDROXY-2,4-CYCLOHEXADIENE-1-CARBOXYLATE SYNTHASE"/>
    <property type="match status" value="1"/>
</dbReference>
<dbReference type="PANTHER" id="PTHR43248:SF29">
    <property type="entry name" value="TRIPEPTIDYL AMINOPEPTIDASE"/>
    <property type="match status" value="1"/>
</dbReference>
<dbReference type="InterPro" id="IPR051601">
    <property type="entry name" value="Serine_prot/Carboxylest_S33"/>
</dbReference>
<keyword evidence="2 5" id="KW-0732">Signal</keyword>
<dbReference type="InterPro" id="IPR013595">
    <property type="entry name" value="Pept_S33_TAP-like_C"/>
</dbReference>
<feature type="chain" id="PRO_5012777423" evidence="5">
    <location>
        <begin position="33"/>
        <end position="551"/>
    </location>
</feature>
<evidence type="ECO:0000259" key="6">
    <source>
        <dbReference type="Pfam" id="PF00561"/>
    </source>
</evidence>